<dbReference type="OrthoDB" id="3013684at2759"/>
<keyword evidence="3" id="KW-1185">Reference proteome</keyword>
<name>A0A0D7AHJ3_9AGAR</name>
<keyword evidence="1" id="KW-0732">Signal</keyword>
<sequence>MKFFAFTSIAAIAAAAIHVVAASSVLGALSPHAKRAVTNQIPTACYDGGAPCVCPIDNNGDTGVLINYYPGYQCAYAGGACTWNDNSGALQNTAQTNCPTWAPCHESVCECPIDNNGDSGVLINDFSGYQCAYTGGACTWSLDGVLQNTAQTNCPEYEKCRSA</sequence>
<dbReference type="Proteomes" id="UP000054144">
    <property type="component" value="Unassembled WGS sequence"/>
</dbReference>
<feature type="chain" id="PRO_5002316334" evidence="1">
    <location>
        <begin position="23"/>
        <end position="163"/>
    </location>
</feature>
<accession>A0A0D7AHJ3</accession>
<reference evidence="2 3" key="1">
    <citation type="journal article" date="2015" name="Fungal Genet. Biol.">
        <title>Evolution of novel wood decay mechanisms in Agaricales revealed by the genome sequences of Fistulina hepatica and Cylindrobasidium torrendii.</title>
        <authorList>
            <person name="Floudas D."/>
            <person name="Held B.W."/>
            <person name="Riley R."/>
            <person name="Nagy L.G."/>
            <person name="Koehler G."/>
            <person name="Ransdell A.S."/>
            <person name="Younus H."/>
            <person name="Chow J."/>
            <person name="Chiniquy J."/>
            <person name="Lipzen A."/>
            <person name="Tritt A."/>
            <person name="Sun H."/>
            <person name="Haridas S."/>
            <person name="LaButti K."/>
            <person name="Ohm R.A."/>
            <person name="Kues U."/>
            <person name="Blanchette R.A."/>
            <person name="Grigoriev I.V."/>
            <person name="Minto R.E."/>
            <person name="Hibbett D.S."/>
        </authorList>
    </citation>
    <scope>NUCLEOTIDE SEQUENCE [LARGE SCALE GENOMIC DNA]</scope>
    <source>
        <strain evidence="2 3">ATCC 64428</strain>
    </source>
</reference>
<organism evidence="2 3">
    <name type="scientific">Fistulina hepatica ATCC 64428</name>
    <dbReference type="NCBI Taxonomy" id="1128425"/>
    <lineage>
        <taxon>Eukaryota</taxon>
        <taxon>Fungi</taxon>
        <taxon>Dikarya</taxon>
        <taxon>Basidiomycota</taxon>
        <taxon>Agaricomycotina</taxon>
        <taxon>Agaricomycetes</taxon>
        <taxon>Agaricomycetidae</taxon>
        <taxon>Agaricales</taxon>
        <taxon>Fistulinaceae</taxon>
        <taxon>Fistulina</taxon>
    </lineage>
</organism>
<evidence type="ECO:0000313" key="2">
    <source>
        <dbReference type="EMBL" id="KIY51209.1"/>
    </source>
</evidence>
<feature type="signal peptide" evidence="1">
    <location>
        <begin position="1"/>
        <end position="22"/>
    </location>
</feature>
<dbReference type="EMBL" id="KN881666">
    <property type="protein sequence ID" value="KIY51209.1"/>
    <property type="molecule type" value="Genomic_DNA"/>
</dbReference>
<evidence type="ECO:0000313" key="3">
    <source>
        <dbReference type="Proteomes" id="UP000054144"/>
    </source>
</evidence>
<evidence type="ECO:0000256" key="1">
    <source>
        <dbReference type="SAM" id="SignalP"/>
    </source>
</evidence>
<proteinExistence type="predicted"/>
<protein>
    <submittedName>
        <fullName evidence="2">Uncharacterized protein</fullName>
    </submittedName>
</protein>
<dbReference type="AlphaFoldDB" id="A0A0D7AHJ3"/>
<gene>
    <name evidence="2" type="ORF">FISHEDRAFT_70852</name>
</gene>